<dbReference type="GO" id="GO:0003677">
    <property type="term" value="F:DNA binding"/>
    <property type="evidence" value="ECO:0007669"/>
    <property type="project" value="UniProtKB-UniRule"/>
</dbReference>
<feature type="domain" description="THAP-type" evidence="6">
    <location>
        <begin position="1"/>
        <end position="49"/>
    </location>
</feature>
<sequence>IEAMGLENVDPTRNNVLCSQHFSEECFYYSVGGMKQRTYLKPGSVPTIFDKRFFKYVSYVAPTY</sequence>
<dbReference type="SUPFAM" id="SSF57716">
    <property type="entry name" value="Glucocorticoid receptor-like (DNA-binding domain)"/>
    <property type="match status" value="1"/>
</dbReference>
<keyword evidence="4 5" id="KW-0238">DNA-binding</keyword>
<reference evidence="7 8" key="1">
    <citation type="submission" date="2015-09" db="EMBL/GenBank/DDBJ databases">
        <title>Trachymyrmex zeteki WGS genome.</title>
        <authorList>
            <person name="Nygaard S."/>
            <person name="Hu H."/>
            <person name="Boomsma J."/>
            <person name="Zhang G."/>
        </authorList>
    </citation>
    <scope>NUCLEOTIDE SEQUENCE [LARGE SCALE GENOMIC DNA]</scope>
    <source>
        <strain evidence="7">Tzet28-1</strain>
        <tissue evidence="7">Whole body</tissue>
    </source>
</reference>
<evidence type="ECO:0000313" key="7">
    <source>
        <dbReference type="EMBL" id="KYQ50567.1"/>
    </source>
</evidence>
<dbReference type="InterPro" id="IPR006612">
    <property type="entry name" value="THAP_Znf"/>
</dbReference>
<organism evidence="7 8">
    <name type="scientific">Mycetomoellerius zeteki</name>
    <dbReference type="NCBI Taxonomy" id="64791"/>
    <lineage>
        <taxon>Eukaryota</taxon>
        <taxon>Metazoa</taxon>
        <taxon>Ecdysozoa</taxon>
        <taxon>Arthropoda</taxon>
        <taxon>Hexapoda</taxon>
        <taxon>Insecta</taxon>
        <taxon>Pterygota</taxon>
        <taxon>Neoptera</taxon>
        <taxon>Endopterygota</taxon>
        <taxon>Hymenoptera</taxon>
        <taxon>Apocrita</taxon>
        <taxon>Aculeata</taxon>
        <taxon>Formicoidea</taxon>
        <taxon>Formicidae</taxon>
        <taxon>Myrmicinae</taxon>
        <taxon>Mycetomoellerius</taxon>
    </lineage>
</organism>
<evidence type="ECO:0000313" key="8">
    <source>
        <dbReference type="Proteomes" id="UP000075809"/>
    </source>
</evidence>
<keyword evidence="3" id="KW-0862">Zinc</keyword>
<feature type="non-terminal residue" evidence="7">
    <location>
        <position position="1"/>
    </location>
</feature>
<dbReference type="EMBL" id="KQ982801">
    <property type="protein sequence ID" value="KYQ50567.1"/>
    <property type="molecule type" value="Genomic_DNA"/>
</dbReference>
<evidence type="ECO:0000256" key="3">
    <source>
        <dbReference type="ARBA" id="ARBA00022833"/>
    </source>
</evidence>
<gene>
    <name evidence="7" type="ORF">ALC60_10344</name>
</gene>
<dbReference type="PROSITE" id="PS50950">
    <property type="entry name" value="ZF_THAP"/>
    <property type="match status" value="1"/>
</dbReference>
<dbReference type="Proteomes" id="UP000075809">
    <property type="component" value="Unassembled WGS sequence"/>
</dbReference>
<protein>
    <recommendedName>
        <fullName evidence="6">THAP-type domain-containing protein</fullName>
    </recommendedName>
</protein>
<dbReference type="AlphaFoldDB" id="A0A151WRZ4"/>
<dbReference type="GO" id="GO:0008270">
    <property type="term" value="F:zinc ion binding"/>
    <property type="evidence" value="ECO:0007669"/>
    <property type="project" value="UniProtKB-KW"/>
</dbReference>
<accession>A0A151WRZ4</accession>
<dbReference type="Pfam" id="PF05485">
    <property type="entry name" value="THAP"/>
    <property type="match status" value="1"/>
</dbReference>
<evidence type="ECO:0000256" key="4">
    <source>
        <dbReference type="ARBA" id="ARBA00023125"/>
    </source>
</evidence>
<evidence type="ECO:0000256" key="5">
    <source>
        <dbReference type="PROSITE-ProRule" id="PRU00309"/>
    </source>
</evidence>
<evidence type="ECO:0000256" key="2">
    <source>
        <dbReference type="ARBA" id="ARBA00022771"/>
    </source>
</evidence>
<keyword evidence="2 5" id="KW-0863">Zinc-finger</keyword>
<evidence type="ECO:0000256" key="1">
    <source>
        <dbReference type="ARBA" id="ARBA00022723"/>
    </source>
</evidence>
<proteinExistence type="predicted"/>
<keyword evidence="8" id="KW-1185">Reference proteome</keyword>
<name>A0A151WRZ4_9HYME</name>
<keyword evidence="1" id="KW-0479">Metal-binding</keyword>
<evidence type="ECO:0000259" key="6">
    <source>
        <dbReference type="PROSITE" id="PS50950"/>
    </source>
</evidence>